<evidence type="ECO:0000256" key="6">
    <source>
        <dbReference type="SAM" id="Phobius"/>
    </source>
</evidence>
<proteinExistence type="predicted"/>
<protein>
    <recommendedName>
        <fullName evidence="7">ABC-2 type transporter transmembrane domain-containing protein</fullName>
    </recommendedName>
</protein>
<name>A0A8J2IUW0_FUSEQ</name>
<evidence type="ECO:0000256" key="2">
    <source>
        <dbReference type="ARBA" id="ARBA00022692"/>
    </source>
</evidence>
<feature type="compositionally biased region" description="Polar residues" evidence="5">
    <location>
        <begin position="148"/>
        <end position="157"/>
    </location>
</feature>
<evidence type="ECO:0000313" key="9">
    <source>
        <dbReference type="Proteomes" id="UP000693738"/>
    </source>
</evidence>
<dbReference type="AlphaFoldDB" id="A0A8J2IUW0"/>
<organism evidence="8 9">
    <name type="scientific">Fusarium equiseti</name>
    <name type="common">Fusarium scirpi</name>
    <dbReference type="NCBI Taxonomy" id="61235"/>
    <lineage>
        <taxon>Eukaryota</taxon>
        <taxon>Fungi</taxon>
        <taxon>Dikarya</taxon>
        <taxon>Ascomycota</taxon>
        <taxon>Pezizomycotina</taxon>
        <taxon>Sordariomycetes</taxon>
        <taxon>Hypocreomycetidae</taxon>
        <taxon>Hypocreales</taxon>
        <taxon>Nectriaceae</taxon>
        <taxon>Fusarium</taxon>
        <taxon>Fusarium incarnatum-equiseti species complex</taxon>
    </lineage>
</organism>
<comment type="caution">
    <text evidence="8">The sequence shown here is derived from an EMBL/GenBank/DDBJ whole genome shotgun (WGS) entry which is preliminary data.</text>
</comment>
<feature type="transmembrane region" description="Helical" evidence="6">
    <location>
        <begin position="459"/>
        <end position="477"/>
    </location>
</feature>
<feature type="transmembrane region" description="Helical" evidence="6">
    <location>
        <begin position="330"/>
        <end position="352"/>
    </location>
</feature>
<sequence>MHILQNKSNSVHTVAFSQDSRRLAVVSSDGVTTFRRVSTGKVIATIGQSIRTGFSLSCAAVSPDFRYVVTVEHDLNQWGIRIWNTETGSTEHFLGWYELPDTEESKTAKGPPYSPPRALTFLTNSRALVGGNEYGIFICDVLGGTIQNRSSSTSRASQKAPWDEESREEDTKLPPWYEYTYHWVDGLQVSPDSETVAYLTKRGKAYLYDLKNSDEPRIFESWTAPGRVAISPDWRLLVTTSWNNIVIWEISTNHIVKVLHNNFSVGSWVSSGDQPIQAVMFSPDSKHVFVLSGFHVKASVSGQFYLQMILCEFLYRSIGQAIAAYLPNDYFAALTNPIFIGAGLISFCGVVVPYSQIQAFWRYWIYYLDPFTYLIGGLLEPIAWDVQVECKPAELADIPLPTGNSTTCGSYMKEFIASNGGYVADPESSSQCYHCAYATGAEYVKKFNIDQKYYGWRDVGITALFCLSSYAFVLLMMKLRSKATQKAE</sequence>
<comment type="subcellular location">
    <subcellularLocation>
        <location evidence="1">Membrane</location>
        <topology evidence="1">Multi-pass membrane protein</topology>
    </subcellularLocation>
</comment>
<dbReference type="GO" id="GO:0140359">
    <property type="term" value="F:ABC-type transporter activity"/>
    <property type="evidence" value="ECO:0007669"/>
    <property type="project" value="InterPro"/>
</dbReference>
<evidence type="ECO:0000313" key="8">
    <source>
        <dbReference type="EMBL" id="CAG7560665.1"/>
    </source>
</evidence>
<accession>A0A8J2IUW0</accession>
<keyword evidence="3 6" id="KW-1133">Transmembrane helix</keyword>
<evidence type="ECO:0000256" key="4">
    <source>
        <dbReference type="ARBA" id="ARBA00023136"/>
    </source>
</evidence>
<reference evidence="8" key="1">
    <citation type="submission" date="2021-05" db="EMBL/GenBank/DDBJ databases">
        <authorList>
            <person name="Khan N."/>
        </authorList>
    </citation>
    <scope>NUCLEOTIDE SEQUENCE</scope>
</reference>
<dbReference type="InterPro" id="IPR013525">
    <property type="entry name" value="ABC2_TM"/>
</dbReference>
<dbReference type="PANTHER" id="PTHR19879:SF9">
    <property type="entry name" value="TRANSCRIPTION INITIATION FACTOR TFIID SUBUNIT 5"/>
    <property type="match status" value="1"/>
</dbReference>
<feature type="domain" description="ABC-2 type transporter transmembrane" evidence="7">
    <location>
        <begin position="288"/>
        <end position="379"/>
    </location>
</feature>
<gene>
    <name evidence="8" type="ORF">FEQUK3_LOCUS6363</name>
</gene>
<evidence type="ECO:0000259" key="7">
    <source>
        <dbReference type="Pfam" id="PF01061"/>
    </source>
</evidence>
<dbReference type="PANTHER" id="PTHR19879">
    <property type="entry name" value="TRANSCRIPTION INITIATION FACTOR TFIID"/>
    <property type="match status" value="1"/>
</dbReference>
<keyword evidence="2 6" id="KW-0812">Transmembrane</keyword>
<evidence type="ECO:0000256" key="5">
    <source>
        <dbReference type="SAM" id="MobiDB-lite"/>
    </source>
</evidence>
<dbReference type="Proteomes" id="UP000693738">
    <property type="component" value="Unassembled WGS sequence"/>
</dbReference>
<evidence type="ECO:0000256" key="1">
    <source>
        <dbReference type="ARBA" id="ARBA00004141"/>
    </source>
</evidence>
<dbReference type="InterPro" id="IPR001680">
    <property type="entry name" value="WD40_rpt"/>
</dbReference>
<keyword evidence="4 6" id="KW-0472">Membrane</keyword>
<feature type="region of interest" description="Disordered" evidence="5">
    <location>
        <begin position="148"/>
        <end position="169"/>
    </location>
</feature>
<evidence type="ECO:0000256" key="3">
    <source>
        <dbReference type="ARBA" id="ARBA00022989"/>
    </source>
</evidence>
<dbReference type="EMBL" id="CAJSTJ010000136">
    <property type="protein sequence ID" value="CAG7560665.1"/>
    <property type="molecule type" value="Genomic_DNA"/>
</dbReference>
<dbReference type="GO" id="GO:0016020">
    <property type="term" value="C:membrane"/>
    <property type="evidence" value="ECO:0007669"/>
    <property type="project" value="UniProtKB-SubCell"/>
</dbReference>
<dbReference type="Pfam" id="PF01061">
    <property type="entry name" value="ABC2_membrane"/>
    <property type="match status" value="1"/>
</dbReference>
<dbReference type="SMART" id="SM00320">
    <property type="entry name" value="WD40"/>
    <property type="match status" value="4"/>
</dbReference>